<proteinExistence type="predicted"/>
<gene>
    <name evidence="1" type="ORF">S01H4_47252</name>
</gene>
<evidence type="ECO:0000313" key="1">
    <source>
        <dbReference type="EMBL" id="GAG97653.1"/>
    </source>
</evidence>
<sequence length="45" mass="5025">VTTQASGTLKQGDVLDDTLELECSLRKSDDKWLFTAIEVVEVLEK</sequence>
<name>X1CND5_9ZZZZ</name>
<accession>X1CND5</accession>
<reference evidence="1" key="1">
    <citation type="journal article" date="2014" name="Front. Microbiol.">
        <title>High frequency of phylogenetically diverse reductive dehalogenase-homologous genes in deep subseafloor sedimentary metagenomes.</title>
        <authorList>
            <person name="Kawai M."/>
            <person name="Futagami T."/>
            <person name="Toyoda A."/>
            <person name="Takaki Y."/>
            <person name="Nishi S."/>
            <person name="Hori S."/>
            <person name="Arai W."/>
            <person name="Tsubouchi T."/>
            <person name="Morono Y."/>
            <person name="Uchiyama I."/>
            <person name="Ito T."/>
            <person name="Fujiyama A."/>
            <person name="Inagaki F."/>
            <person name="Takami H."/>
        </authorList>
    </citation>
    <scope>NUCLEOTIDE SEQUENCE</scope>
    <source>
        <strain evidence="1">Expedition CK06-06</strain>
    </source>
</reference>
<dbReference type="EMBL" id="BART01026499">
    <property type="protein sequence ID" value="GAG97653.1"/>
    <property type="molecule type" value="Genomic_DNA"/>
</dbReference>
<feature type="non-terminal residue" evidence="1">
    <location>
        <position position="1"/>
    </location>
</feature>
<organism evidence="1">
    <name type="scientific">marine sediment metagenome</name>
    <dbReference type="NCBI Taxonomy" id="412755"/>
    <lineage>
        <taxon>unclassified sequences</taxon>
        <taxon>metagenomes</taxon>
        <taxon>ecological metagenomes</taxon>
    </lineage>
</organism>
<protein>
    <submittedName>
        <fullName evidence="1">Uncharacterized protein</fullName>
    </submittedName>
</protein>
<dbReference type="AlphaFoldDB" id="X1CND5"/>
<comment type="caution">
    <text evidence="1">The sequence shown here is derived from an EMBL/GenBank/DDBJ whole genome shotgun (WGS) entry which is preliminary data.</text>
</comment>